<reference evidence="2 3" key="1">
    <citation type="submission" date="2015-12" db="EMBL/GenBank/DDBJ databases">
        <title>Draft genome sequence of Moniliophthora roreri, the causal agent of frosty pod rot of cacao.</title>
        <authorList>
            <person name="Aime M.C."/>
            <person name="Diaz-Valderrama J.R."/>
            <person name="Kijpornyongpan T."/>
            <person name="Phillips-Mora W."/>
        </authorList>
    </citation>
    <scope>NUCLEOTIDE SEQUENCE [LARGE SCALE GENOMIC DNA]</scope>
    <source>
        <strain evidence="2 3">MCA 2952</strain>
    </source>
</reference>
<evidence type="ECO:0000313" key="2">
    <source>
        <dbReference type="EMBL" id="KTB46398.1"/>
    </source>
</evidence>
<accession>A0A0W0GCY1</accession>
<evidence type="ECO:0000313" key="3">
    <source>
        <dbReference type="Proteomes" id="UP000054988"/>
    </source>
</evidence>
<gene>
    <name evidence="2" type="ORF">WG66_1025</name>
</gene>
<dbReference type="EMBL" id="LATX01000372">
    <property type="protein sequence ID" value="KTB46398.1"/>
    <property type="molecule type" value="Genomic_DNA"/>
</dbReference>
<name>A0A0W0GCY1_MONRR</name>
<sequence length="87" mass="9783">MSHVADPLRYPVPPSNKPTDTWKDSSTRNGKGPPKTTKRDWCWDLLVHSWSVGAQHLRLVHANLEVPLIAPPPLSEHGMWRLLISGT</sequence>
<dbReference type="Proteomes" id="UP000054988">
    <property type="component" value="Unassembled WGS sequence"/>
</dbReference>
<protein>
    <submittedName>
        <fullName evidence="2">Uncharacterized protein</fullName>
    </submittedName>
</protein>
<feature type="region of interest" description="Disordered" evidence="1">
    <location>
        <begin position="1"/>
        <end position="37"/>
    </location>
</feature>
<comment type="caution">
    <text evidence="2">The sequence shown here is derived from an EMBL/GenBank/DDBJ whole genome shotgun (WGS) entry which is preliminary data.</text>
</comment>
<dbReference type="AlphaFoldDB" id="A0A0W0GCY1"/>
<proteinExistence type="predicted"/>
<organism evidence="2 3">
    <name type="scientific">Moniliophthora roreri</name>
    <name type="common">Frosty pod rot fungus</name>
    <name type="synonym">Monilia roreri</name>
    <dbReference type="NCBI Taxonomy" id="221103"/>
    <lineage>
        <taxon>Eukaryota</taxon>
        <taxon>Fungi</taxon>
        <taxon>Dikarya</taxon>
        <taxon>Basidiomycota</taxon>
        <taxon>Agaricomycotina</taxon>
        <taxon>Agaricomycetes</taxon>
        <taxon>Agaricomycetidae</taxon>
        <taxon>Agaricales</taxon>
        <taxon>Marasmiineae</taxon>
        <taxon>Marasmiaceae</taxon>
        <taxon>Moniliophthora</taxon>
    </lineage>
</organism>
<evidence type="ECO:0000256" key="1">
    <source>
        <dbReference type="SAM" id="MobiDB-lite"/>
    </source>
</evidence>